<reference evidence="1" key="1">
    <citation type="submission" date="2019-08" db="EMBL/GenBank/DDBJ databases">
        <authorList>
            <person name="Kucharzyk K."/>
            <person name="Murdoch R.W."/>
            <person name="Higgins S."/>
            <person name="Loffler F."/>
        </authorList>
    </citation>
    <scope>NUCLEOTIDE SEQUENCE</scope>
</reference>
<name>A0A645BFR4_9ZZZZ</name>
<gene>
    <name evidence="1" type="ORF">SDC9_111161</name>
</gene>
<dbReference type="AlphaFoldDB" id="A0A645BFR4"/>
<evidence type="ECO:0000313" key="1">
    <source>
        <dbReference type="EMBL" id="MPM64275.1"/>
    </source>
</evidence>
<proteinExistence type="predicted"/>
<accession>A0A645BFR4</accession>
<dbReference type="EMBL" id="VSSQ01019859">
    <property type="protein sequence ID" value="MPM64275.1"/>
    <property type="molecule type" value="Genomic_DNA"/>
</dbReference>
<sequence>MDADAASLSTEIVSMSSGFTKFILGTSTLSTKISGAVPELALNDPTDPRSLIVDSVPIPPTLFVIVSPGVIPCRALATSVTGLLAIASCTLTFDTAPVRLTFFCAP</sequence>
<protein>
    <submittedName>
        <fullName evidence="1">Uncharacterized protein</fullName>
    </submittedName>
</protein>
<comment type="caution">
    <text evidence="1">The sequence shown here is derived from an EMBL/GenBank/DDBJ whole genome shotgun (WGS) entry which is preliminary data.</text>
</comment>
<organism evidence="1">
    <name type="scientific">bioreactor metagenome</name>
    <dbReference type="NCBI Taxonomy" id="1076179"/>
    <lineage>
        <taxon>unclassified sequences</taxon>
        <taxon>metagenomes</taxon>
        <taxon>ecological metagenomes</taxon>
    </lineage>
</organism>